<proteinExistence type="inferred from homology"/>
<dbReference type="AlphaFoldDB" id="A0A6M8F4Z6"/>
<dbReference type="InterPro" id="IPR050425">
    <property type="entry name" value="NAD(P)_dehydrat-like"/>
</dbReference>
<evidence type="ECO:0000313" key="5">
    <source>
        <dbReference type="Proteomes" id="UP000501379"/>
    </source>
</evidence>
<dbReference type="KEGG" id="pcam:HNE05_09665"/>
<dbReference type="PANTHER" id="PTHR10366">
    <property type="entry name" value="NAD DEPENDENT EPIMERASE/DEHYDRATASE"/>
    <property type="match status" value="1"/>
</dbReference>
<dbReference type="Pfam" id="PF01370">
    <property type="entry name" value="Epimerase"/>
    <property type="match status" value="1"/>
</dbReference>
<dbReference type="InterPro" id="IPR001509">
    <property type="entry name" value="Epimerase_deHydtase"/>
</dbReference>
<reference evidence="4" key="1">
    <citation type="submission" date="2020-07" db="EMBL/GenBank/DDBJ databases">
        <title>Nitrate ammonifying Pseudomonas campi sp. nov. isolated from German agricultural grassland.</title>
        <authorList>
            <person name="Timsy T."/>
            <person name="Ulrich A."/>
            <person name="Spanner T."/>
            <person name="Foesel B."/>
            <person name="Kolb S."/>
            <person name="Horn M.A."/>
            <person name="Behrendt U."/>
        </authorList>
    </citation>
    <scope>NUCLEOTIDE SEQUENCE</scope>
    <source>
        <strain evidence="4">S1-A32-2</strain>
    </source>
</reference>
<accession>A0A6M8F4Z6</accession>
<dbReference type="GO" id="GO:0016616">
    <property type="term" value="F:oxidoreductase activity, acting on the CH-OH group of donors, NAD or NADP as acceptor"/>
    <property type="evidence" value="ECO:0007669"/>
    <property type="project" value="TreeGrafter"/>
</dbReference>
<dbReference type="EMBL" id="CP053697">
    <property type="protein sequence ID" value="QKE63614.1"/>
    <property type="molecule type" value="Genomic_DNA"/>
</dbReference>
<evidence type="ECO:0000256" key="2">
    <source>
        <dbReference type="ARBA" id="ARBA00023445"/>
    </source>
</evidence>
<dbReference type="PANTHER" id="PTHR10366:SF564">
    <property type="entry name" value="STEROL-4-ALPHA-CARBOXYLATE 3-DEHYDROGENASE, DECARBOXYLATING"/>
    <property type="match status" value="1"/>
</dbReference>
<dbReference type="Gene3D" id="3.40.50.720">
    <property type="entry name" value="NAD(P)-binding Rossmann-like Domain"/>
    <property type="match status" value="1"/>
</dbReference>
<keyword evidence="1" id="KW-0560">Oxidoreductase</keyword>
<comment type="similarity">
    <text evidence="2">Belongs to the NAD(P)-dependent epimerase/dehydratase family. Dihydroflavonol-4-reductase subfamily.</text>
</comment>
<keyword evidence="5" id="KW-1185">Reference proteome</keyword>
<protein>
    <submittedName>
        <fullName evidence="4">NAD-dependent epimerase/dehydratase family protein</fullName>
    </submittedName>
</protein>
<name>A0A6M8F4Z6_9GAMM</name>
<dbReference type="InterPro" id="IPR036291">
    <property type="entry name" value="NAD(P)-bd_dom_sf"/>
</dbReference>
<dbReference type="FunFam" id="3.40.50.720:FF:000085">
    <property type="entry name" value="Dihydroflavonol reductase"/>
    <property type="match status" value="1"/>
</dbReference>
<evidence type="ECO:0000259" key="3">
    <source>
        <dbReference type="Pfam" id="PF01370"/>
    </source>
</evidence>
<organism evidence="4 5">
    <name type="scientific">Aquipseudomonas campi</name>
    <dbReference type="NCBI Taxonomy" id="2731681"/>
    <lineage>
        <taxon>Bacteria</taxon>
        <taxon>Pseudomonadati</taxon>
        <taxon>Pseudomonadota</taxon>
        <taxon>Gammaproteobacteria</taxon>
        <taxon>Pseudomonadales</taxon>
        <taxon>Pseudomonadaceae</taxon>
        <taxon>Aquipseudomonas</taxon>
    </lineage>
</organism>
<feature type="domain" description="NAD-dependent epimerase/dehydratase" evidence="3">
    <location>
        <begin position="8"/>
        <end position="248"/>
    </location>
</feature>
<evidence type="ECO:0000313" key="4">
    <source>
        <dbReference type="EMBL" id="QKE63614.1"/>
    </source>
</evidence>
<dbReference type="Proteomes" id="UP000501379">
    <property type="component" value="Chromosome"/>
</dbReference>
<dbReference type="SUPFAM" id="SSF51735">
    <property type="entry name" value="NAD(P)-binding Rossmann-fold domains"/>
    <property type="match status" value="1"/>
</dbReference>
<evidence type="ECO:0000256" key="1">
    <source>
        <dbReference type="ARBA" id="ARBA00023002"/>
    </source>
</evidence>
<gene>
    <name evidence="4" type="ORF">HNE05_09665</name>
</gene>
<dbReference type="RefSeq" id="WP_173207430.1">
    <property type="nucleotide sequence ID" value="NZ_CP053697.2"/>
</dbReference>
<sequence>MNSSQQSILVTGASGYLASWVVEHLLRQGHQVHGSVRSLDDQQKISHLQQLASTLPGTLRLFEADLLVEGSFDQAMQDCDAVIHCASPYFLEDCADPEAQLLRPAVQGTRNVLNSVNRCPSVRRVVLTSSVLALFNDAQDLATQPAQTVQESDVNPNTDLRHNPYAYSKTMAERAAWEMQRAQTRWDLVTIHPGAIFGPSLSSRADATSVGMLTQFLNGSFRRGVPRLWMGLVDVRDAAQAHVTAALLDSASGRYIVVAESARLLDMAALMDVAAVGISDRLPTAEAPKSLLWLIAPLLGLRRNYITRNVGYPLAFNNSRSQRELGLAYRSLSSTFNEHIQQIANDGLLK</sequence>